<dbReference type="EMBL" id="VFFF01000001">
    <property type="protein sequence ID" value="TNY32275.1"/>
    <property type="molecule type" value="Genomic_DNA"/>
</dbReference>
<gene>
    <name evidence="2" type="ORF">FHY64_02980</name>
</gene>
<reference evidence="2 3" key="1">
    <citation type="submission" date="2019-06" db="EMBL/GenBank/DDBJ databases">
        <title>Genome of new Rhodobacteraceae sp. SM1903.</title>
        <authorList>
            <person name="Ren X."/>
        </authorList>
    </citation>
    <scope>NUCLEOTIDE SEQUENCE [LARGE SCALE GENOMIC DNA]</scope>
    <source>
        <strain evidence="2 3">SM1903</strain>
    </source>
</reference>
<feature type="compositionally biased region" description="Acidic residues" evidence="1">
    <location>
        <begin position="154"/>
        <end position="169"/>
    </location>
</feature>
<dbReference type="AlphaFoldDB" id="A0A5C5GBU3"/>
<dbReference type="Pfam" id="PF04748">
    <property type="entry name" value="Polysacc_deac_2"/>
    <property type="match status" value="1"/>
</dbReference>
<evidence type="ECO:0000313" key="2">
    <source>
        <dbReference type="EMBL" id="TNY32275.1"/>
    </source>
</evidence>
<dbReference type="OrthoDB" id="7658418at2"/>
<dbReference type="GO" id="GO:0005975">
    <property type="term" value="P:carbohydrate metabolic process"/>
    <property type="evidence" value="ECO:0007669"/>
    <property type="project" value="InterPro"/>
</dbReference>
<accession>A0A5C5GBU3</accession>
<feature type="compositionally biased region" description="Pro residues" evidence="1">
    <location>
        <begin position="27"/>
        <end position="41"/>
    </location>
</feature>
<comment type="caution">
    <text evidence="2">The sequence shown here is derived from an EMBL/GenBank/DDBJ whole genome shotgun (WGS) entry which is preliminary data.</text>
</comment>
<feature type="compositionally biased region" description="Acidic residues" evidence="1">
    <location>
        <begin position="185"/>
        <end position="197"/>
    </location>
</feature>
<feature type="compositionally biased region" description="Acidic residues" evidence="1">
    <location>
        <begin position="217"/>
        <end position="232"/>
    </location>
</feature>
<protein>
    <recommendedName>
        <fullName evidence="4">Divergent polysaccharide deacetylase family protein</fullName>
    </recommendedName>
</protein>
<dbReference type="SUPFAM" id="SSF88713">
    <property type="entry name" value="Glycoside hydrolase/deacetylase"/>
    <property type="match status" value="1"/>
</dbReference>
<keyword evidence="3" id="KW-1185">Reference proteome</keyword>
<evidence type="ECO:0000256" key="1">
    <source>
        <dbReference type="SAM" id="MobiDB-lite"/>
    </source>
</evidence>
<name>A0A5C5GBU3_9RHOB</name>
<organism evidence="2 3">
    <name type="scientific">Pelagovum pacificum</name>
    <dbReference type="NCBI Taxonomy" id="2588711"/>
    <lineage>
        <taxon>Bacteria</taxon>
        <taxon>Pseudomonadati</taxon>
        <taxon>Pseudomonadota</taxon>
        <taxon>Alphaproteobacteria</taxon>
        <taxon>Rhodobacterales</taxon>
        <taxon>Paracoccaceae</taxon>
        <taxon>Pelagovum</taxon>
    </lineage>
</organism>
<evidence type="ECO:0008006" key="4">
    <source>
        <dbReference type="Google" id="ProtNLM"/>
    </source>
</evidence>
<dbReference type="RefSeq" id="WP_140192954.1">
    <property type="nucleotide sequence ID" value="NZ_CP065915.1"/>
</dbReference>
<evidence type="ECO:0000313" key="3">
    <source>
        <dbReference type="Proteomes" id="UP000314011"/>
    </source>
</evidence>
<feature type="compositionally biased region" description="Polar residues" evidence="1">
    <location>
        <begin position="250"/>
        <end position="261"/>
    </location>
</feature>
<dbReference type="InterPro" id="IPR011330">
    <property type="entry name" value="Glyco_hydro/deAcase_b/a-brl"/>
</dbReference>
<dbReference type="Gene3D" id="3.20.20.370">
    <property type="entry name" value="Glycoside hydrolase/deacetylase"/>
    <property type="match status" value="1"/>
</dbReference>
<sequence>MWQGFFSGALWGVLVSAVGVSVSSLMGPPPGSTEPPQPPQVEGPEMSGTTSDAPEGADVTSADLGEAPGGMEAPAVSSPESDGAPTANTADPERPAAEADMAELSAPAAGGETGVESATEEPVLPPPQASGPEEPAPESDIAVSTEPAPPPQADEPEEVAEETVEDPVEESPPAAVEGPTQPEQDLAEADAPDEEAPEAATSSDVPLVVDIVPDTDTAPESDDDTDTSEADADAPAATEAEEDAPASSRFALSSETGNTLPGQAVGEEEAVTVTVDDDMPALEAHAMPFNADGRPMMSIVLLDEGGLRDAIPALGQLPVPVTVVVDPTRDGAAEAASAYRAAGFEVGVLSPVPEGATPQDVEVAMQSALSEVPESVILLDAGSGLQSNREASDQATEILATDGRGLVTLSSGLNAGVRSAEQAGVPAAVVYRDLDADDEEARVVRRFLEQAAFRARQESGVVVLARVRPDTVSALILWGTEAASGAVQIVPVSTLLTADAAE</sequence>
<feature type="region of interest" description="Disordered" evidence="1">
    <location>
        <begin position="26"/>
        <end position="266"/>
    </location>
</feature>
<dbReference type="Proteomes" id="UP000314011">
    <property type="component" value="Unassembled WGS sequence"/>
</dbReference>
<proteinExistence type="predicted"/>
<dbReference type="InterPro" id="IPR006837">
    <property type="entry name" value="Divergent_DAC"/>
</dbReference>